<keyword evidence="1" id="KW-0808">Transferase</keyword>
<evidence type="ECO:0000313" key="1">
    <source>
        <dbReference type="EMBL" id="QDU66481.1"/>
    </source>
</evidence>
<dbReference type="Pfam" id="PF03702">
    <property type="entry name" value="AnmK"/>
    <property type="match status" value="1"/>
</dbReference>
<sequence>MDRDLRPFVPVHEGGSRVAAGCMTGTSIDALDVVWIEATGFGLDLRAKVVDYRRRDLGPLREPLRSLCRQEPATAPAIARLARDLGALHADVIAPEDRSGAPPHPDLIVVHGQTVAHDGEASWALFDPRPLIARVDSTVVTDLRLVDQACDGEGAPITPLADWIFLRGPEPRCVVNLGGFCNVTFLPAEDEPHSHVEGRDVGPCNQLLDEAARRFLGEPFDVDGAAAAGGQVHGDVAASLVRGLIAIGGRGRSLGTGDEGFHLLDALEVLPPGDALATLSTAVALSIARGLVGRGRVLLFGGGARNLALVDNLRGAVPDQPVQIGDDGASGLTPESREGAAMAVLGLLAADGVAVTLPAVTGRGETLHLDGRWILPR</sequence>
<organism evidence="1 2">
    <name type="scientific">Engelhardtia mirabilis</name>
    <dbReference type="NCBI Taxonomy" id="2528011"/>
    <lineage>
        <taxon>Bacteria</taxon>
        <taxon>Pseudomonadati</taxon>
        <taxon>Planctomycetota</taxon>
        <taxon>Planctomycetia</taxon>
        <taxon>Planctomycetia incertae sedis</taxon>
        <taxon>Engelhardtia</taxon>
    </lineage>
</organism>
<dbReference type="KEGG" id="pbap:Pla133_15550"/>
<dbReference type="RefSeq" id="WP_145064317.1">
    <property type="nucleotide sequence ID" value="NZ_CP036287.1"/>
</dbReference>
<proteinExistence type="predicted"/>
<dbReference type="InterPro" id="IPR005338">
    <property type="entry name" value="Anhydro_N_Ac-Mur_kinase"/>
</dbReference>
<dbReference type="EC" id="2.7.1.170" evidence="1"/>
<reference evidence="1 2" key="1">
    <citation type="submission" date="2019-02" db="EMBL/GenBank/DDBJ databases">
        <title>Deep-cultivation of Planctomycetes and their phenomic and genomic characterization uncovers novel biology.</title>
        <authorList>
            <person name="Wiegand S."/>
            <person name="Jogler M."/>
            <person name="Boedeker C."/>
            <person name="Pinto D."/>
            <person name="Vollmers J."/>
            <person name="Rivas-Marin E."/>
            <person name="Kohn T."/>
            <person name="Peeters S.H."/>
            <person name="Heuer A."/>
            <person name="Rast P."/>
            <person name="Oberbeckmann S."/>
            <person name="Bunk B."/>
            <person name="Jeske O."/>
            <person name="Meyerdierks A."/>
            <person name="Storesund J.E."/>
            <person name="Kallscheuer N."/>
            <person name="Luecker S."/>
            <person name="Lage O.M."/>
            <person name="Pohl T."/>
            <person name="Merkel B.J."/>
            <person name="Hornburger P."/>
            <person name="Mueller R.-W."/>
            <person name="Bruemmer F."/>
            <person name="Labrenz M."/>
            <person name="Spormann A.M."/>
            <person name="Op den Camp H."/>
            <person name="Overmann J."/>
            <person name="Amann R."/>
            <person name="Jetten M.S.M."/>
            <person name="Mascher T."/>
            <person name="Medema M.H."/>
            <person name="Devos D.P."/>
            <person name="Kaster A.-K."/>
            <person name="Ovreas L."/>
            <person name="Rohde M."/>
            <person name="Galperin M.Y."/>
            <person name="Jogler C."/>
        </authorList>
    </citation>
    <scope>NUCLEOTIDE SEQUENCE [LARGE SCALE GENOMIC DNA]</scope>
    <source>
        <strain evidence="1 2">Pla133</strain>
    </source>
</reference>
<dbReference type="Proteomes" id="UP000316921">
    <property type="component" value="Chromosome"/>
</dbReference>
<dbReference type="AlphaFoldDB" id="A0A518BHM7"/>
<dbReference type="InterPro" id="IPR043129">
    <property type="entry name" value="ATPase_NBD"/>
</dbReference>
<evidence type="ECO:0000313" key="2">
    <source>
        <dbReference type="Proteomes" id="UP000316921"/>
    </source>
</evidence>
<gene>
    <name evidence="1" type="primary">anmK</name>
    <name evidence="1" type="ORF">Pla133_15550</name>
</gene>
<dbReference type="PANTHER" id="PTHR30605">
    <property type="entry name" value="ANHYDRO-N-ACETYLMURAMIC ACID KINASE"/>
    <property type="match status" value="1"/>
</dbReference>
<dbReference type="SUPFAM" id="SSF53067">
    <property type="entry name" value="Actin-like ATPase domain"/>
    <property type="match status" value="1"/>
</dbReference>
<dbReference type="PANTHER" id="PTHR30605:SF0">
    <property type="entry name" value="ANHYDRO-N-ACETYLMURAMIC ACID KINASE"/>
    <property type="match status" value="1"/>
</dbReference>
<dbReference type="EMBL" id="CP036287">
    <property type="protein sequence ID" value="QDU66481.1"/>
    <property type="molecule type" value="Genomic_DNA"/>
</dbReference>
<keyword evidence="1" id="KW-0418">Kinase</keyword>
<dbReference type="GO" id="GO:0016773">
    <property type="term" value="F:phosphotransferase activity, alcohol group as acceptor"/>
    <property type="evidence" value="ECO:0007669"/>
    <property type="project" value="InterPro"/>
</dbReference>
<accession>A0A518BHM7</accession>
<dbReference type="GO" id="GO:0009254">
    <property type="term" value="P:peptidoglycan turnover"/>
    <property type="evidence" value="ECO:0007669"/>
    <property type="project" value="InterPro"/>
</dbReference>
<dbReference type="Gene3D" id="3.30.420.40">
    <property type="match status" value="2"/>
</dbReference>
<dbReference type="GO" id="GO:0005524">
    <property type="term" value="F:ATP binding"/>
    <property type="evidence" value="ECO:0007669"/>
    <property type="project" value="InterPro"/>
</dbReference>
<keyword evidence="2" id="KW-1185">Reference proteome</keyword>
<dbReference type="GO" id="GO:0016301">
    <property type="term" value="F:kinase activity"/>
    <property type="evidence" value="ECO:0007669"/>
    <property type="project" value="UniProtKB-KW"/>
</dbReference>
<name>A0A518BHM7_9BACT</name>
<protein>
    <submittedName>
        <fullName evidence="1">Anhydro-N-acetylmuramic acid kinase</fullName>
        <ecNumber evidence="1">2.7.1.170</ecNumber>
    </submittedName>
</protein>
<dbReference type="GO" id="GO:0006040">
    <property type="term" value="P:amino sugar metabolic process"/>
    <property type="evidence" value="ECO:0007669"/>
    <property type="project" value="InterPro"/>
</dbReference>